<evidence type="ECO:0000313" key="7">
    <source>
        <dbReference type="EMBL" id="TKK80248.1"/>
    </source>
</evidence>
<dbReference type="SUPFAM" id="SSF49503">
    <property type="entry name" value="Cupredoxins"/>
    <property type="match status" value="2"/>
</dbReference>
<evidence type="ECO:0008006" key="9">
    <source>
        <dbReference type="Google" id="ProtNLM"/>
    </source>
</evidence>
<dbReference type="InterPro" id="IPR001117">
    <property type="entry name" value="Cu-oxidase_2nd"/>
</dbReference>
<reference evidence="7 8" key="1">
    <citation type="submission" date="2019-04" db="EMBL/GenBank/DDBJ databases">
        <title>Kribbella sp. NEAU-THZ 27 nov., a novel actinomycete isolated from soil.</title>
        <authorList>
            <person name="Duan L."/>
        </authorList>
    </citation>
    <scope>NUCLEOTIDE SEQUENCE [LARGE SCALE GENOMIC DNA]</scope>
    <source>
        <strain evidence="8">NEAU-THZ27</strain>
    </source>
</reference>
<accession>A0A4U3LVQ6</accession>
<dbReference type="InterPro" id="IPR008972">
    <property type="entry name" value="Cupredoxin"/>
</dbReference>
<evidence type="ECO:0000256" key="4">
    <source>
        <dbReference type="SAM" id="MobiDB-lite"/>
    </source>
</evidence>
<evidence type="ECO:0000259" key="6">
    <source>
        <dbReference type="Pfam" id="PF07732"/>
    </source>
</evidence>
<protein>
    <recommendedName>
        <fullName evidence="9">Twin-arginine translocation signal domain-containing protein</fullName>
    </recommendedName>
</protein>
<dbReference type="Gene3D" id="2.60.40.420">
    <property type="entry name" value="Cupredoxins - blue copper proteins"/>
    <property type="match status" value="1"/>
</dbReference>
<dbReference type="PANTHER" id="PTHR11709:SF394">
    <property type="entry name" value="FI03373P-RELATED"/>
    <property type="match status" value="1"/>
</dbReference>
<dbReference type="InterPro" id="IPR045087">
    <property type="entry name" value="Cu-oxidase_fam"/>
</dbReference>
<organism evidence="7 8">
    <name type="scientific">Kribbella jiaozuonensis</name>
    <dbReference type="NCBI Taxonomy" id="2575441"/>
    <lineage>
        <taxon>Bacteria</taxon>
        <taxon>Bacillati</taxon>
        <taxon>Actinomycetota</taxon>
        <taxon>Actinomycetes</taxon>
        <taxon>Propionibacteriales</taxon>
        <taxon>Kribbellaceae</taxon>
        <taxon>Kribbella</taxon>
    </lineage>
</organism>
<dbReference type="Pfam" id="PF00394">
    <property type="entry name" value="Cu-oxidase"/>
    <property type="match status" value="1"/>
</dbReference>
<keyword evidence="3" id="KW-0186">Copper</keyword>
<dbReference type="GO" id="GO:0005507">
    <property type="term" value="F:copper ion binding"/>
    <property type="evidence" value="ECO:0007669"/>
    <property type="project" value="InterPro"/>
</dbReference>
<dbReference type="PROSITE" id="PS51318">
    <property type="entry name" value="TAT"/>
    <property type="match status" value="1"/>
</dbReference>
<dbReference type="InterPro" id="IPR011707">
    <property type="entry name" value="Cu-oxidase-like_N"/>
</dbReference>
<dbReference type="GO" id="GO:0016491">
    <property type="term" value="F:oxidoreductase activity"/>
    <property type="evidence" value="ECO:0007669"/>
    <property type="project" value="UniProtKB-KW"/>
</dbReference>
<evidence type="ECO:0000256" key="3">
    <source>
        <dbReference type="ARBA" id="ARBA00023008"/>
    </source>
</evidence>
<evidence type="ECO:0000256" key="2">
    <source>
        <dbReference type="ARBA" id="ARBA00023002"/>
    </source>
</evidence>
<dbReference type="OrthoDB" id="345021at2"/>
<dbReference type="EMBL" id="SZPZ01000002">
    <property type="protein sequence ID" value="TKK80248.1"/>
    <property type="molecule type" value="Genomic_DNA"/>
</dbReference>
<name>A0A4U3LVQ6_9ACTN</name>
<gene>
    <name evidence="7" type="ORF">FDA38_18150</name>
</gene>
<evidence type="ECO:0000313" key="8">
    <source>
        <dbReference type="Proteomes" id="UP000305836"/>
    </source>
</evidence>
<evidence type="ECO:0000256" key="1">
    <source>
        <dbReference type="ARBA" id="ARBA00022723"/>
    </source>
</evidence>
<keyword evidence="1" id="KW-0479">Metal-binding</keyword>
<evidence type="ECO:0000259" key="5">
    <source>
        <dbReference type="Pfam" id="PF00394"/>
    </source>
</evidence>
<dbReference type="Proteomes" id="UP000305836">
    <property type="component" value="Unassembled WGS sequence"/>
</dbReference>
<feature type="region of interest" description="Disordered" evidence="4">
    <location>
        <begin position="1"/>
        <end position="46"/>
    </location>
</feature>
<dbReference type="PANTHER" id="PTHR11709">
    <property type="entry name" value="MULTI-COPPER OXIDASE"/>
    <property type="match status" value="1"/>
</dbReference>
<comment type="caution">
    <text evidence="7">The sequence shown here is derived from an EMBL/GenBank/DDBJ whole genome shotgun (WGS) entry which is preliminary data.</text>
</comment>
<feature type="domain" description="Plastocyanin-like" evidence="5">
    <location>
        <begin position="330"/>
        <end position="426"/>
    </location>
</feature>
<keyword evidence="8" id="KW-1185">Reference proteome</keyword>
<feature type="domain" description="Plastocyanin-like" evidence="6">
    <location>
        <begin position="160"/>
        <end position="259"/>
    </location>
</feature>
<dbReference type="Pfam" id="PF07732">
    <property type="entry name" value="Cu-oxidase_3"/>
    <property type="match status" value="1"/>
</dbReference>
<proteinExistence type="predicted"/>
<dbReference type="InterPro" id="IPR006311">
    <property type="entry name" value="TAT_signal"/>
</dbReference>
<dbReference type="AlphaFoldDB" id="A0A4U3LVQ6"/>
<sequence>MLRGRGPGPDRKPGGERRSRRLRQPVPPTAADAPGPHAVGPGCGRAARHPGSVAMNIYQSSQGDAMSSQPTGVGRRDFLKATGLGALGTLALGGLGAGLVRGTGAAAAATTTLALAATDGYITVPGREDDPLYIFGFIPVSTTATVDQLVTQYKGHARTSAPTLDVKQGDDVRITLTNLGLVQRPDLTDSHTVHWHGFDIPSPLNDGVPEVSVAVPIGKQLTYFYRPHREGTYMYHCHFEDVEHVQMGMTGIVFVRPTQDGTTIAGFSRFAYNDGDGSTGYHRHFAILLNEYWREFHDGDRDIQESIATDYDPEWFVLNGRCYPQTTLPNDDPSLAAPLRIATPNPNYDDAPDYSLPNSALVQVNPGERVLLRLANLGYQQHAMQLPGIPMHVIGQDASLLRTTSYWTNTLYIGPGEARDVLFDAPAYSALKPSGSDGRGSYNVYYFKNRDWRRLSSLGAPGPSGMMTEVRVYQNPLPAQSVVSQTYV</sequence>
<feature type="compositionally biased region" description="Basic and acidic residues" evidence="4">
    <location>
        <begin position="8"/>
        <end position="17"/>
    </location>
</feature>
<keyword evidence="2" id="KW-0560">Oxidoreductase</keyword>